<dbReference type="GeneID" id="29002189"/>
<dbReference type="PANTHER" id="PTHR14430">
    <property type="entry name" value="RABIN3-RELATED"/>
    <property type="match status" value="1"/>
</dbReference>
<dbReference type="GO" id="GO:0005085">
    <property type="term" value="F:guanyl-nucleotide exchange factor activity"/>
    <property type="evidence" value="ECO:0007669"/>
    <property type="project" value="InterPro"/>
</dbReference>
<reference evidence="5" key="1">
    <citation type="submission" date="2015-06" db="EMBL/GenBank/DDBJ databases">
        <title>Expansion of signal transduction pathways in fungi by whole-genome duplication.</title>
        <authorList>
            <consortium name="DOE Joint Genome Institute"/>
            <person name="Corrochano L.M."/>
            <person name="Kuo A."/>
            <person name="Marcet-Houben M."/>
            <person name="Polaino S."/>
            <person name="Salamov A."/>
            <person name="Villalobos J.M."/>
            <person name="Alvarez M.I."/>
            <person name="Avalos J."/>
            <person name="Benito E.P."/>
            <person name="Benoit I."/>
            <person name="Burger G."/>
            <person name="Camino L.P."/>
            <person name="Canovas D."/>
            <person name="Cerda-Olmedo E."/>
            <person name="Cheng J.-F."/>
            <person name="Dominguez A."/>
            <person name="Elias M."/>
            <person name="Eslava A.P."/>
            <person name="Glaser F."/>
            <person name="Grimwood J."/>
            <person name="Gutierrez G."/>
            <person name="Heitman J."/>
            <person name="Henrissat B."/>
            <person name="Iturriaga E.A."/>
            <person name="Lang B.F."/>
            <person name="Lavin J.L."/>
            <person name="Lee S."/>
            <person name="Li W."/>
            <person name="Lindquist E."/>
            <person name="Lopez-Garcia S."/>
            <person name="Luque E.M."/>
            <person name="Marcos A.T."/>
            <person name="Martin J."/>
            <person name="McCluskey K."/>
            <person name="Medina H.R."/>
            <person name="Miralles-Duran A."/>
            <person name="Miyazaki A."/>
            <person name="Munoz-Torres E."/>
            <person name="Oguiza J.A."/>
            <person name="Ohm R."/>
            <person name="Olmedo M."/>
            <person name="Orejas M."/>
            <person name="Ortiz-Castellanos L."/>
            <person name="Pisabarro A.G."/>
            <person name="Rodriguez-Romero J."/>
            <person name="Ruiz-Herrera J."/>
            <person name="Ruiz-Vazquez R."/>
            <person name="Sanz C."/>
            <person name="Schackwitz W."/>
            <person name="Schmutz J."/>
            <person name="Shahriari M."/>
            <person name="Shelest E."/>
            <person name="Silva-Franco F."/>
            <person name="Soanes D."/>
            <person name="Syed K."/>
            <person name="Tagua V.G."/>
            <person name="Talbot N.J."/>
            <person name="Thon M."/>
            <person name="De vries R.P."/>
            <person name="Wiebenga A."/>
            <person name="Yadav J.S."/>
            <person name="Braun E.L."/>
            <person name="Baker S."/>
            <person name="Garre V."/>
            <person name="Horwitz B."/>
            <person name="Torres-Martinez S."/>
            <person name="Idnurm A."/>
            <person name="Herrera-Estrella A."/>
            <person name="Gabaldon T."/>
            <person name="Grigoriev I.V."/>
        </authorList>
    </citation>
    <scope>NUCLEOTIDE SEQUENCE [LARGE SCALE GENOMIC DNA]</scope>
    <source>
        <strain evidence="5">NRRL 1555(-)</strain>
    </source>
</reference>
<protein>
    <recommendedName>
        <fullName evidence="3">GDP/GTP exchange factor Sec2 N-terminal domain-containing protein</fullName>
    </recommendedName>
</protein>
<proteinExistence type="predicted"/>
<accession>A0A167N9G0</accession>
<dbReference type="GO" id="GO:0006887">
    <property type="term" value="P:exocytosis"/>
    <property type="evidence" value="ECO:0007669"/>
    <property type="project" value="TreeGrafter"/>
</dbReference>
<dbReference type="EMBL" id="KV440977">
    <property type="protein sequence ID" value="OAD75409.1"/>
    <property type="molecule type" value="Genomic_DNA"/>
</dbReference>
<gene>
    <name evidence="4" type="ORF">PHYBLDRAFT_64328</name>
</gene>
<dbReference type="InParanoid" id="A0A167N9G0"/>
<dbReference type="InterPro" id="IPR009449">
    <property type="entry name" value="Sec2_N"/>
</dbReference>
<dbReference type="Pfam" id="PF06428">
    <property type="entry name" value="Sec2p"/>
    <property type="match status" value="1"/>
</dbReference>
<evidence type="ECO:0000256" key="2">
    <source>
        <dbReference type="SAM" id="Coils"/>
    </source>
</evidence>
<dbReference type="AlphaFoldDB" id="A0A167N9G0"/>
<evidence type="ECO:0000313" key="4">
    <source>
        <dbReference type="EMBL" id="OAD75409.1"/>
    </source>
</evidence>
<evidence type="ECO:0000259" key="3">
    <source>
        <dbReference type="Pfam" id="PF06428"/>
    </source>
</evidence>
<dbReference type="GO" id="GO:0051286">
    <property type="term" value="C:cell tip"/>
    <property type="evidence" value="ECO:0007669"/>
    <property type="project" value="TreeGrafter"/>
</dbReference>
<name>A0A167N9G0_PHYB8</name>
<dbReference type="Pfam" id="PF25555">
    <property type="entry name" value="RAB3A-like_C"/>
    <property type="match status" value="1"/>
</dbReference>
<dbReference type="RefSeq" id="XP_018293449.1">
    <property type="nucleotide sequence ID" value="XM_018441283.1"/>
</dbReference>
<feature type="coiled-coil region" evidence="2">
    <location>
        <begin position="176"/>
        <end position="246"/>
    </location>
</feature>
<dbReference type="GO" id="GO:0070319">
    <property type="term" value="C:Golgi to plasma membrane transport vesicle"/>
    <property type="evidence" value="ECO:0007669"/>
    <property type="project" value="TreeGrafter"/>
</dbReference>
<dbReference type="CDD" id="cd21044">
    <property type="entry name" value="Rab11BD_RAB3IP_like"/>
    <property type="match status" value="1"/>
</dbReference>
<keyword evidence="5" id="KW-1185">Reference proteome</keyword>
<dbReference type="VEuPathDB" id="FungiDB:PHYBLDRAFT_64328"/>
<dbReference type="PANTHER" id="PTHR14430:SF0">
    <property type="entry name" value="SEC2P DOMAIN-CONTAINING PROTEIN"/>
    <property type="match status" value="1"/>
</dbReference>
<evidence type="ECO:0000256" key="1">
    <source>
        <dbReference type="ARBA" id="ARBA00023054"/>
    </source>
</evidence>
<dbReference type="STRING" id="763407.A0A167N9G0"/>
<evidence type="ECO:0000313" key="5">
    <source>
        <dbReference type="Proteomes" id="UP000077315"/>
    </source>
</evidence>
<dbReference type="OrthoDB" id="5560525at2759"/>
<dbReference type="FunCoup" id="A0A167N9G0">
    <property type="interactions" value="6"/>
</dbReference>
<dbReference type="Proteomes" id="UP000077315">
    <property type="component" value="Unassembled WGS sequence"/>
</dbReference>
<dbReference type="InterPro" id="IPR040351">
    <property type="entry name" value="RAB3IL/RAB3IP/Sec2"/>
</dbReference>
<keyword evidence="1 2" id="KW-0175">Coiled coil</keyword>
<feature type="domain" description="GDP/GTP exchange factor Sec2 N-terminal" evidence="3">
    <location>
        <begin position="116"/>
        <end position="247"/>
    </location>
</feature>
<dbReference type="Gene3D" id="6.10.140.910">
    <property type="match status" value="1"/>
</dbReference>
<sequence length="534" mass="60260">MSTADPQKRKSSMALLYGQIHSVLVEKTQSRRFSASAATTNTNTTTTATATANKNTATQITREESPWATCDSHYDTDSSTTSTALNSPITPHHSEMQCGEPLKPSINPLAYTITAVQQQINECHRQQSQCEQDIKRLEYQCRARQEALESCVVGIVSLKNDLKVFNLKCLEEMSQIETIQRSKERAKRELEELGQRLFEEANHMVRLERREKERLQLTYDHHASELKHTQARLGATQKQLEALRRSVEAKEITTHEGPLEAFTRARIDLSRLHGQPLRVQWLPPPNEDGNSSVLAEFHEFALALPSVSLRKLHSLKFMKHCLGDDIEPCLRMGPNPLITSRKIIDAVVVKTCFVEACPDGFARSQVERYLQEQAIAATASLWERFAFSPHVSGCQACGRAIQQPEEEEKELSYRFRVSYFDDWACIDRYCRDRLASVMSFYDFIHRLRTGVYQHRTLWDVYQECVCLRLQMTLSRMGALPVVLEASGLNSSTIGKASTGLATESGLSRNTVSSIGRLSSSTESIITVSTLHSMT</sequence>
<organism evidence="4 5">
    <name type="scientific">Phycomyces blakesleeanus (strain ATCC 8743b / DSM 1359 / FGSC 10004 / NBRC 33097 / NRRL 1555)</name>
    <dbReference type="NCBI Taxonomy" id="763407"/>
    <lineage>
        <taxon>Eukaryota</taxon>
        <taxon>Fungi</taxon>
        <taxon>Fungi incertae sedis</taxon>
        <taxon>Mucoromycota</taxon>
        <taxon>Mucoromycotina</taxon>
        <taxon>Mucoromycetes</taxon>
        <taxon>Mucorales</taxon>
        <taxon>Phycomycetaceae</taxon>
        <taxon>Phycomyces</taxon>
    </lineage>
</organism>
<dbReference type="SUPFAM" id="SSF144284">
    <property type="entry name" value="Sec2 N-terminal region"/>
    <property type="match status" value="1"/>
</dbReference>